<feature type="compositionally biased region" description="Acidic residues" evidence="1">
    <location>
        <begin position="60"/>
        <end position="82"/>
    </location>
</feature>
<feature type="compositionally biased region" description="Low complexity" evidence="1">
    <location>
        <begin position="83"/>
        <end position="97"/>
    </location>
</feature>
<protein>
    <recommendedName>
        <fullName evidence="4">S-adenosyl-L-methionine-dependent methyltransferase</fullName>
    </recommendedName>
</protein>
<dbReference type="Pfam" id="PF13489">
    <property type="entry name" value="Methyltransf_23"/>
    <property type="match status" value="1"/>
</dbReference>
<dbReference type="AlphaFoldDB" id="A0A9W9CNL6"/>
<organism evidence="2 3">
    <name type="scientific">Neocucurbitaria cava</name>
    <dbReference type="NCBI Taxonomy" id="798079"/>
    <lineage>
        <taxon>Eukaryota</taxon>
        <taxon>Fungi</taxon>
        <taxon>Dikarya</taxon>
        <taxon>Ascomycota</taxon>
        <taxon>Pezizomycotina</taxon>
        <taxon>Dothideomycetes</taxon>
        <taxon>Pleosporomycetidae</taxon>
        <taxon>Pleosporales</taxon>
        <taxon>Pleosporineae</taxon>
        <taxon>Cucurbitariaceae</taxon>
        <taxon>Neocucurbitaria</taxon>
    </lineage>
</organism>
<evidence type="ECO:0000313" key="2">
    <source>
        <dbReference type="EMBL" id="KAJ4371965.1"/>
    </source>
</evidence>
<feature type="compositionally biased region" description="Polar residues" evidence="1">
    <location>
        <begin position="30"/>
        <end position="44"/>
    </location>
</feature>
<gene>
    <name evidence="2" type="ORF">N0V83_003738</name>
</gene>
<name>A0A9W9CNL6_9PLEO</name>
<dbReference type="Gene3D" id="3.40.50.150">
    <property type="entry name" value="Vaccinia Virus protein VP39"/>
    <property type="match status" value="1"/>
</dbReference>
<proteinExistence type="predicted"/>
<feature type="region of interest" description="Disordered" evidence="1">
    <location>
        <begin position="1"/>
        <end position="98"/>
    </location>
</feature>
<sequence>MAASTPHKHPDAAGMYATAQDSAIHLQDAAESSQPRQPNPTHHGQTLHDPDYTTAGEDTTTGEDEVGEEAGEGEDEDEEDAQDFASDSGFDSGSLLGDETDTLASSILSHRMENGRQYHAYRDGAYWGPNDELAKEILDFAHHMYLLTLDQKLHLAPVESPQTILDCGTGTGIWAIDMADQYPSATVIGTDLSPIQPEWVPPNCHFEIDDVTLDWTFPPSHFDFIHIRELFGCIPDWDFFFAQAFEHTKPGGYIEIVEHSVQPTSDDGSMGPDHFYHTWGAVVIEMGRKFGKSFTIWEESAERIRNAGFVDVVVEEYKWPMNGWPQESKAKNIGRWNQLRLMDGVEGFMLRLLTQVGGWSVARAQLHLAQMRKELKSTKTHAYLPAPTIARQPISYSTPVAIPPPGSEIKNTPPENALASKPFKADVEESDVPKVFASDPASKPDEEVLVTGGIRELSRAPSVLIKALSPLRLTSTPEDAIWDPPQQSYVGKGKEAMRNPALRSVPPLFL</sequence>
<dbReference type="CDD" id="cd02440">
    <property type="entry name" value="AdoMet_MTases"/>
    <property type="match status" value="1"/>
</dbReference>
<dbReference type="OrthoDB" id="2013972at2759"/>
<comment type="caution">
    <text evidence="2">The sequence shown here is derived from an EMBL/GenBank/DDBJ whole genome shotgun (WGS) entry which is preliminary data.</text>
</comment>
<dbReference type="EMBL" id="JAPEUY010000006">
    <property type="protein sequence ID" value="KAJ4371965.1"/>
    <property type="molecule type" value="Genomic_DNA"/>
</dbReference>
<dbReference type="GO" id="GO:0008168">
    <property type="term" value="F:methyltransferase activity"/>
    <property type="evidence" value="ECO:0007669"/>
    <property type="project" value="TreeGrafter"/>
</dbReference>
<evidence type="ECO:0008006" key="4">
    <source>
        <dbReference type="Google" id="ProtNLM"/>
    </source>
</evidence>
<dbReference type="SUPFAM" id="SSF53335">
    <property type="entry name" value="S-adenosyl-L-methionine-dependent methyltransferases"/>
    <property type="match status" value="1"/>
</dbReference>
<keyword evidence="3" id="KW-1185">Reference proteome</keyword>
<evidence type="ECO:0000256" key="1">
    <source>
        <dbReference type="SAM" id="MobiDB-lite"/>
    </source>
</evidence>
<dbReference type="InterPro" id="IPR029063">
    <property type="entry name" value="SAM-dependent_MTases_sf"/>
</dbReference>
<accession>A0A9W9CNL6</accession>
<dbReference type="PANTHER" id="PTHR43591:SF105">
    <property type="entry name" value="METHYLTRANSFERASE DOMAIN-CONTAINING PROTEIN-RELATED"/>
    <property type="match status" value="1"/>
</dbReference>
<dbReference type="PANTHER" id="PTHR43591">
    <property type="entry name" value="METHYLTRANSFERASE"/>
    <property type="match status" value="1"/>
</dbReference>
<dbReference type="Proteomes" id="UP001140560">
    <property type="component" value="Unassembled WGS sequence"/>
</dbReference>
<reference evidence="2" key="1">
    <citation type="submission" date="2022-10" db="EMBL/GenBank/DDBJ databases">
        <title>Tapping the CABI collections for fungal endophytes: first genome assemblies for Collariella, Neodidymelliopsis, Ascochyta clinopodiicola, Didymella pomorum, Didymosphaeria variabile, Neocosmospora piperis and Neocucurbitaria cava.</title>
        <authorList>
            <person name="Hill R."/>
        </authorList>
    </citation>
    <scope>NUCLEOTIDE SEQUENCE</scope>
    <source>
        <strain evidence="2">IMI 356814</strain>
    </source>
</reference>
<evidence type="ECO:0000313" key="3">
    <source>
        <dbReference type="Proteomes" id="UP001140560"/>
    </source>
</evidence>